<keyword evidence="3" id="KW-0804">Transcription</keyword>
<dbReference type="Pfam" id="PF21597">
    <property type="entry name" value="TetR_C_43"/>
    <property type="match status" value="1"/>
</dbReference>
<dbReference type="InterPro" id="IPR050109">
    <property type="entry name" value="HTH-type_TetR-like_transc_reg"/>
</dbReference>
<evidence type="ECO:0000256" key="4">
    <source>
        <dbReference type="PROSITE-ProRule" id="PRU00335"/>
    </source>
</evidence>
<keyword evidence="2 4" id="KW-0238">DNA-binding</keyword>
<dbReference type="InterPro" id="IPR009057">
    <property type="entry name" value="Homeodomain-like_sf"/>
</dbReference>
<dbReference type="RefSeq" id="WP_168047453.1">
    <property type="nucleotide sequence ID" value="NZ_JAATJR010000001.1"/>
</dbReference>
<dbReference type="Gene3D" id="1.10.357.10">
    <property type="entry name" value="Tetracycline Repressor, domain 2"/>
    <property type="match status" value="1"/>
</dbReference>
<proteinExistence type="predicted"/>
<evidence type="ECO:0000259" key="5">
    <source>
        <dbReference type="PROSITE" id="PS50977"/>
    </source>
</evidence>
<dbReference type="PANTHER" id="PTHR30055">
    <property type="entry name" value="HTH-TYPE TRANSCRIPTIONAL REGULATOR RUTR"/>
    <property type="match status" value="1"/>
</dbReference>
<evidence type="ECO:0000313" key="6">
    <source>
        <dbReference type="EMBL" id="NKE43989.1"/>
    </source>
</evidence>
<evidence type="ECO:0000256" key="3">
    <source>
        <dbReference type="ARBA" id="ARBA00023163"/>
    </source>
</evidence>
<feature type="DNA-binding region" description="H-T-H motif" evidence="4">
    <location>
        <begin position="38"/>
        <end position="57"/>
    </location>
</feature>
<dbReference type="InterPro" id="IPR001647">
    <property type="entry name" value="HTH_TetR"/>
</dbReference>
<dbReference type="EMBL" id="JAAVTX010000001">
    <property type="protein sequence ID" value="NKE43989.1"/>
    <property type="molecule type" value="Genomic_DNA"/>
</dbReference>
<evidence type="ECO:0000256" key="2">
    <source>
        <dbReference type="ARBA" id="ARBA00023125"/>
    </source>
</evidence>
<accession>A0ABX1EVA3</accession>
<feature type="domain" description="HTH tetR-type" evidence="5">
    <location>
        <begin position="16"/>
        <end position="75"/>
    </location>
</feature>
<keyword evidence="1" id="KW-0805">Transcription regulation</keyword>
<name>A0ABX1EVA3_9PROT</name>
<reference evidence="6 7" key="1">
    <citation type="submission" date="2020-03" db="EMBL/GenBank/DDBJ databases">
        <title>Roseomonas selenitidurans sp. nov. isolated from soil.</title>
        <authorList>
            <person name="Liu H."/>
        </authorList>
    </citation>
    <scope>NUCLEOTIDE SEQUENCE [LARGE SCALE GENOMIC DNA]</scope>
    <source>
        <strain evidence="6 7">JCM 15073</strain>
    </source>
</reference>
<evidence type="ECO:0000313" key="7">
    <source>
        <dbReference type="Proteomes" id="UP000765160"/>
    </source>
</evidence>
<dbReference type="PRINTS" id="PR00455">
    <property type="entry name" value="HTHTETR"/>
</dbReference>
<comment type="caution">
    <text evidence="6">The sequence shown here is derived from an EMBL/GenBank/DDBJ whole genome shotgun (WGS) entry which is preliminary data.</text>
</comment>
<dbReference type="Proteomes" id="UP000765160">
    <property type="component" value="Unassembled WGS sequence"/>
</dbReference>
<dbReference type="InterPro" id="IPR049445">
    <property type="entry name" value="TetR_SbtR-like_C"/>
</dbReference>
<dbReference type="Pfam" id="PF00440">
    <property type="entry name" value="TetR_N"/>
    <property type="match status" value="1"/>
</dbReference>
<dbReference type="PANTHER" id="PTHR30055:SF234">
    <property type="entry name" value="HTH-TYPE TRANSCRIPTIONAL REGULATOR BETI"/>
    <property type="match status" value="1"/>
</dbReference>
<organism evidence="6 7">
    <name type="scientific">Falsiroseomonas frigidaquae</name>
    <dbReference type="NCBI Taxonomy" id="487318"/>
    <lineage>
        <taxon>Bacteria</taxon>
        <taxon>Pseudomonadati</taxon>
        <taxon>Pseudomonadota</taxon>
        <taxon>Alphaproteobacteria</taxon>
        <taxon>Acetobacterales</taxon>
        <taxon>Roseomonadaceae</taxon>
        <taxon>Falsiroseomonas</taxon>
    </lineage>
</organism>
<keyword evidence="7" id="KW-1185">Reference proteome</keyword>
<dbReference type="SUPFAM" id="SSF46689">
    <property type="entry name" value="Homeodomain-like"/>
    <property type="match status" value="1"/>
</dbReference>
<dbReference type="PROSITE" id="PS50977">
    <property type="entry name" value="HTH_TETR_2"/>
    <property type="match status" value="1"/>
</dbReference>
<gene>
    <name evidence="6" type="ORF">HB662_04320</name>
</gene>
<sequence>MTEEPSRPRKPRADAVRNRERVMEAAKAVFSQGGPEAGLETVARRAGVGIGTLYRHFPTREALYEAVFRREVEQLAELARQLSPDLPGLRRWSQALVEFVATKKGMAAALALAAHKPPELMAYTSGKLHEAIGMLLGPAAEAGEIRRDIGPEDLLRAVVGLCYLQDGPDWQAQVMRLLDVFMDGLRLPQGGPPARAGERG</sequence>
<dbReference type="SUPFAM" id="SSF48498">
    <property type="entry name" value="Tetracyclin repressor-like, C-terminal domain"/>
    <property type="match status" value="1"/>
</dbReference>
<protein>
    <submittedName>
        <fullName evidence="6">Helix-turn-helix transcriptional regulator</fullName>
    </submittedName>
</protein>
<dbReference type="InterPro" id="IPR036271">
    <property type="entry name" value="Tet_transcr_reg_TetR-rel_C_sf"/>
</dbReference>
<evidence type="ECO:0000256" key="1">
    <source>
        <dbReference type="ARBA" id="ARBA00023015"/>
    </source>
</evidence>